<evidence type="ECO:0000313" key="3">
    <source>
        <dbReference type="Proteomes" id="UP001160148"/>
    </source>
</evidence>
<protein>
    <submittedName>
        <fullName evidence="2">Uncharacterized protein</fullName>
    </submittedName>
</protein>
<dbReference type="EMBL" id="CARXXK010001805">
    <property type="protein sequence ID" value="CAI6377640.1"/>
    <property type="molecule type" value="Genomic_DNA"/>
</dbReference>
<organism evidence="2 3">
    <name type="scientific">Macrosiphum euphorbiae</name>
    <name type="common">potato aphid</name>
    <dbReference type="NCBI Taxonomy" id="13131"/>
    <lineage>
        <taxon>Eukaryota</taxon>
        <taxon>Metazoa</taxon>
        <taxon>Ecdysozoa</taxon>
        <taxon>Arthropoda</taxon>
        <taxon>Hexapoda</taxon>
        <taxon>Insecta</taxon>
        <taxon>Pterygota</taxon>
        <taxon>Neoptera</taxon>
        <taxon>Paraneoptera</taxon>
        <taxon>Hemiptera</taxon>
        <taxon>Sternorrhyncha</taxon>
        <taxon>Aphidomorpha</taxon>
        <taxon>Aphidoidea</taxon>
        <taxon>Aphididae</taxon>
        <taxon>Macrosiphini</taxon>
        <taxon>Macrosiphum</taxon>
    </lineage>
</organism>
<reference evidence="2 3" key="1">
    <citation type="submission" date="2023-01" db="EMBL/GenBank/DDBJ databases">
        <authorList>
            <person name="Whitehead M."/>
        </authorList>
    </citation>
    <scope>NUCLEOTIDE SEQUENCE [LARGE SCALE GENOMIC DNA]</scope>
</reference>
<gene>
    <name evidence="2" type="ORF">MEUPH1_LOCUS30869</name>
</gene>
<keyword evidence="3" id="KW-1185">Reference proteome</keyword>
<accession>A0AAV0Y9K9</accession>
<sequence length="75" mass="8410">MNTRRGFFITTTTTTFTTTPKAPADQIKGADSIYKADRSTARSDVPGPSKSKSLHATSHYTPPHHYYHEIIIKLF</sequence>
<comment type="caution">
    <text evidence="2">The sequence shown here is derived from an EMBL/GenBank/DDBJ whole genome shotgun (WGS) entry which is preliminary data.</text>
</comment>
<evidence type="ECO:0000313" key="2">
    <source>
        <dbReference type="EMBL" id="CAI6377640.1"/>
    </source>
</evidence>
<dbReference type="AlphaFoldDB" id="A0AAV0Y9K9"/>
<proteinExistence type="predicted"/>
<dbReference type="Proteomes" id="UP001160148">
    <property type="component" value="Unassembled WGS sequence"/>
</dbReference>
<evidence type="ECO:0000256" key="1">
    <source>
        <dbReference type="SAM" id="MobiDB-lite"/>
    </source>
</evidence>
<name>A0AAV0Y9K9_9HEMI</name>
<feature type="region of interest" description="Disordered" evidence="1">
    <location>
        <begin position="36"/>
        <end position="61"/>
    </location>
</feature>